<name>A0A7R9CX55_TIMPO</name>
<dbReference type="InterPro" id="IPR032134">
    <property type="entry name" value="DUF4816"/>
</dbReference>
<protein>
    <submittedName>
        <fullName evidence="2">Uncharacterized protein</fullName>
    </submittedName>
</protein>
<dbReference type="AlphaFoldDB" id="A0A7R9CX55"/>
<accession>A0A7R9CX55</accession>
<feature type="region of interest" description="Disordered" evidence="1">
    <location>
        <begin position="193"/>
        <end position="213"/>
    </location>
</feature>
<feature type="compositionally biased region" description="Polar residues" evidence="1">
    <location>
        <begin position="565"/>
        <end position="575"/>
    </location>
</feature>
<feature type="region of interest" description="Disordered" evidence="1">
    <location>
        <begin position="516"/>
        <end position="575"/>
    </location>
</feature>
<feature type="compositionally biased region" description="Polar residues" evidence="1">
    <location>
        <begin position="543"/>
        <end position="558"/>
    </location>
</feature>
<dbReference type="Pfam" id="PF16086">
    <property type="entry name" value="DUF4816"/>
    <property type="match status" value="4"/>
</dbReference>
<dbReference type="PANTHER" id="PTHR21698:SF6">
    <property type="match status" value="1"/>
</dbReference>
<dbReference type="EMBL" id="OD001955">
    <property type="protein sequence ID" value="CAD7403688.1"/>
    <property type="molecule type" value="Genomic_DNA"/>
</dbReference>
<gene>
    <name evidence="2" type="ORF">TPSB3V08_LOCUS4166</name>
</gene>
<organism evidence="2">
    <name type="scientific">Timema poppense</name>
    <name type="common">Walking stick</name>
    <dbReference type="NCBI Taxonomy" id="170557"/>
    <lineage>
        <taxon>Eukaryota</taxon>
        <taxon>Metazoa</taxon>
        <taxon>Ecdysozoa</taxon>
        <taxon>Arthropoda</taxon>
        <taxon>Hexapoda</taxon>
        <taxon>Insecta</taxon>
        <taxon>Pterygota</taxon>
        <taxon>Neoptera</taxon>
        <taxon>Polyneoptera</taxon>
        <taxon>Phasmatodea</taxon>
        <taxon>Timematodea</taxon>
        <taxon>Timematoidea</taxon>
        <taxon>Timematidae</taxon>
        <taxon>Timema</taxon>
    </lineage>
</organism>
<sequence length="575" mass="68379">MLLLREDLVEPVIVGYTPRSSCEVVSSWLVHIIWALDGRGTLKFQYACKCCNKVELPVFLSGDSSGYGPGKATEDIDFNRSPFSFISFVSSISSRVRIQSSASRLSVKKVENNIRKQFSTPDLCSNVDHLVIDSLVFCESSALDHVTTEVVLVAVLHVSLVIARSVGDQPQSTSRLQSRGDYGWDPEAGYDHHFHHEPEPDHHQPDPHHHHEEPKGYWKKKLIWKPDWVKVWKPASKKIWKPAWKKYYKPEWKPIKIPVWKDIQVPDWKKIWKPVWKPIQIPAWKEIQVPAWKKIWKPVWVPISVPAWKEIKVPDWKKVWKPVWKPILVPAWKEIQVPDWKKIWVPELVKVFVPGEKHIGKDEHGWEYTSHGLWKKKVVWKPQWKKIWKPAKKQIWIPDKKLIWKEEWKMIWKPAKKQIWVPSKKLIWKEAWKQIWKPAKKQIWIPSKKLVWKEAWKQIWRPDKKMIWVPDKKLVWKEAWKKIWVPDWKKIWVPAWKKVWKPVWIHEWVIVQDHHPPPHDWNRRNSQESESRIAPVQNVAGHQPQQGNPLQTRSQQLAQPEGGVRQQTSWQFPSS</sequence>
<feature type="compositionally biased region" description="Basic and acidic residues" evidence="1">
    <location>
        <begin position="516"/>
        <end position="531"/>
    </location>
</feature>
<reference evidence="2" key="1">
    <citation type="submission" date="2020-11" db="EMBL/GenBank/DDBJ databases">
        <authorList>
            <person name="Tran Van P."/>
        </authorList>
    </citation>
    <scope>NUCLEOTIDE SEQUENCE</scope>
</reference>
<evidence type="ECO:0000313" key="2">
    <source>
        <dbReference type="EMBL" id="CAD7403688.1"/>
    </source>
</evidence>
<evidence type="ECO:0000256" key="1">
    <source>
        <dbReference type="SAM" id="MobiDB-lite"/>
    </source>
</evidence>
<dbReference type="PANTHER" id="PTHR21698">
    <property type="entry name" value="PROTEIN (PUTATIVE)-RELATED"/>
    <property type="match status" value="1"/>
</dbReference>
<proteinExistence type="predicted"/>